<comment type="caution">
    <text evidence="2">The sequence shown here is derived from an EMBL/GenBank/DDBJ whole genome shotgun (WGS) entry which is preliminary data.</text>
</comment>
<feature type="region of interest" description="Disordered" evidence="1">
    <location>
        <begin position="34"/>
        <end position="80"/>
    </location>
</feature>
<dbReference type="Proteomes" id="UP001187415">
    <property type="component" value="Unassembled WGS sequence"/>
</dbReference>
<evidence type="ECO:0000256" key="1">
    <source>
        <dbReference type="SAM" id="MobiDB-lite"/>
    </source>
</evidence>
<feature type="compositionally biased region" description="Polar residues" evidence="1">
    <location>
        <begin position="60"/>
        <end position="72"/>
    </location>
</feature>
<proteinExistence type="predicted"/>
<reference evidence="2" key="1">
    <citation type="submission" date="2023-07" db="EMBL/GenBank/DDBJ databases">
        <title>Chromosome-level Genome Assembly of Striped Snakehead (Channa striata).</title>
        <authorList>
            <person name="Liu H."/>
        </authorList>
    </citation>
    <scope>NUCLEOTIDE SEQUENCE</scope>
    <source>
        <strain evidence="2">Gz</strain>
        <tissue evidence="2">Muscle</tissue>
    </source>
</reference>
<organism evidence="2 3">
    <name type="scientific">Channa striata</name>
    <name type="common">Snakehead murrel</name>
    <name type="synonym">Ophicephalus striatus</name>
    <dbReference type="NCBI Taxonomy" id="64152"/>
    <lineage>
        <taxon>Eukaryota</taxon>
        <taxon>Metazoa</taxon>
        <taxon>Chordata</taxon>
        <taxon>Craniata</taxon>
        <taxon>Vertebrata</taxon>
        <taxon>Euteleostomi</taxon>
        <taxon>Actinopterygii</taxon>
        <taxon>Neopterygii</taxon>
        <taxon>Teleostei</taxon>
        <taxon>Neoteleostei</taxon>
        <taxon>Acanthomorphata</taxon>
        <taxon>Anabantaria</taxon>
        <taxon>Anabantiformes</taxon>
        <taxon>Channoidei</taxon>
        <taxon>Channidae</taxon>
        <taxon>Channa</taxon>
    </lineage>
</organism>
<dbReference type="EMBL" id="JAUPFM010000008">
    <property type="protein sequence ID" value="KAK2845181.1"/>
    <property type="molecule type" value="Genomic_DNA"/>
</dbReference>
<accession>A0AA88MU55</accession>
<dbReference type="AlphaFoldDB" id="A0AA88MU55"/>
<name>A0AA88MU55_CHASR</name>
<evidence type="ECO:0000313" key="2">
    <source>
        <dbReference type="EMBL" id="KAK2845181.1"/>
    </source>
</evidence>
<evidence type="ECO:0000313" key="3">
    <source>
        <dbReference type="Proteomes" id="UP001187415"/>
    </source>
</evidence>
<protein>
    <submittedName>
        <fullName evidence="2">Uncharacterized protein</fullName>
    </submittedName>
</protein>
<keyword evidence="3" id="KW-1185">Reference proteome</keyword>
<sequence>MGEQTHLGEAGQTGVIDLALLGITGRQVDLVKPKAEAEDKRARKHTKQDSTMNEEWKSMFGSQEPPSTQPTTAADGPPLR</sequence>
<gene>
    <name evidence="2" type="ORF">Q5P01_011840</name>
</gene>